<accession>A0AAJ0B5I3</accession>
<dbReference type="PANTHER" id="PTHR38166">
    <property type="entry name" value="C2H2-TYPE DOMAIN-CONTAINING PROTEIN-RELATED"/>
    <property type="match status" value="1"/>
</dbReference>
<evidence type="ECO:0000313" key="3">
    <source>
        <dbReference type="Proteomes" id="UP001239445"/>
    </source>
</evidence>
<proteinExistence type="predicted"/>
<reference evidence="2" key="1">
    <citation type="submission" date="2023-06" db="EMBL/GenBank/DDBJ databases">
        <title>Genome-scale phylogeny and comparative genomics of the fungal order Sordariales.</title>
        <authorList>
            <consortium name="Lawrence Berkeley National Laboratory"/>
            <person name="Hensen N."/>
            <person name="Bonometti L."/>
            <person name="Westerberg I."/>
            <person name="Brannstrom I.O."/>
            <person name="Guillou S."/>
            <person name="Cros-Aarteil S."/>
            <person name="Calhoun S."/>
            <person name="Haridas S."/>
            <person name="Kuo A."/>
            <person name="Mondo S."/>
            <person name="Pangilinan J."/>
            <person name="Riley R."/>
            <person name="Labutti K."/>
            <person name="Andreopoulos B."/>
            <person name="Lipzen A."/>
            <person name="Chen C."/>
            <person name="Yanf M."/>
            <person name="Daum C."/>
            <person name="Ng V."/>
            <person name="Clum A."/>
            <person name="Steindorff A."/>
            <person name="Ohm R."/>
            <person name="Martin F."/>
            <person name="Silar P."/>
            <person name="Natvig D."/>
            <person name="Lalanne C."/>
            <person name="Gautier V."/>
            <person name="Ament-Velasquez S.L."/>
            <person name="Kruys A."/>
            <person name="Hutchinson M.I."/>
            <person name="Powell A.J."/>
            <person name="Barry K."/>
            <person name="Miller A.N."/>
            <person name="Grigoriev I.V."/>
            <person name="Debuchy R."/>
            <person name="Gladieux P."/>
            <person name="Thoren M.H."/>
            <person name="Johannesson H."/>
        </authorList>
    </citation>
    <scope>NUCLEOTIDE SEQUENCE</scope>
    <source>
        <strain evidence="2">PSN4</strain>
    </source>
</reference>
<feature type="region of interest" description="Disordered" evidence="1">
    <location>
        <begin position="147"/>
        <end position="177"/>
    </location>
</feature>
<feature type="compositionally biased region" description="Polar residues" evidence="1">
    <location>
        <begin position="147"/>
        <end position="156"/>
    </location>
</feature>
<feature type="compositionally biased region" description="Polar residues" evidence="1">
    <location>
        <begin position="304"/>
        <end position="321"/>
    </location>
</feature>
<sequence>MQEDVQLPAPGSDQFTQGSSPSTTREARSDSYGGTPEGQAFIRAKHEQAWDEAAASDHDGRRKKQKRATADKTVAGGSSKKFACPYFKRNPKKYSKWTSCPGPGWDEVHRVKTHLYRRHALPTQCPRCWQLFKVEDSLSAHLQQNPPCVTRENSTPFEGFTKDQEKKLRSRKKAQADTTDEDKWREIYTILFPDDDPASFPSPYYDTTYYEADETTTSPPRAGDFEDYASFVKREMPTLVRRELEIMFEHEFADIDERVRPRVADVVVRAQTRLLELYRQSQMPLSEYGPSSGGIGGSSSDSSLTPALSHRTSSGTGNADSTPVMDGTVIPPIAAGTGQDPFQFHGSSMPLTFDFDPSALPLGTWDFVGGQQPEEEPEYSTSGGSTGDFSWDAELDKLINPGLFVPQIGEMRNPGAYGVASSGAEVPSQVVPRDGAGWYQYSHT</sequence>
<feature type="compositionally biased region" description="Basic and acidic residues" evidence="1">
    <location>
        <begin position="44"/>
        <end position="60"/>
    </location>
</feature>
<evidence type="ECO:0000313" key="2">
    <source>
        <dbReference type="EMBL" id="KAK1752041.1"/>
    </source>
</evidence>
<protein>
    <recommendedName>
        <fullName evidence="4">C2H2-type domain-containing protein</fullName>
    </recommendedName>
</protein>
<gene>
    <name evidence="2" type="ORF">QBC47DRAFT_306505</name>
</gene>
<dbReference type="PANTHER" id="PTHR38166:SF1">
    <property type="entry name" value="C2H2-TYPE DOMAIN-CONTAINING PROTEIN"/>
    <property type="match status" value="1"/>
</dbReference>
<dbReference type="EMBL" id="MU839840">
    <property type="protein sequence ID" value="KAK1752041.1"/>
    <property type="molecule type" value="Genomic_DNA"/>
</dbReference>
<feature type="region of interest" description="Disordered" evidence="1">
    <location>
        <begin position="285"/>
        <end position="324"/>
    </location>
</feature>
<feature type="compositionally biased region" description="Polar residues" evidence="1">
    <location>
        <begin position="13"/>
        <end position="24"/>
    </location>
</feature>
<evidence type="ECO:0000256" key="1">
    <source>
        <dbReference type="SAM" id="MobiDB-lite"/>
    </source>
</evidence>
<keyword evidence="3" id="KW-1185">Reference proteome</keyword>
<comment type="caution">
    <text evidence="2">The sequence shown here is derived from an EMBL/GenBank/DDBJ whole genome shotgun (WGS) entry which is preliminary data.</text>
</comment>
<dbReference type="AlphaFoldDB" id="A0AAJ0B5I3"/>
<evidence type="ECO:0008006" key="4">
    <source>
        <dbReference type="Google" id="ProtNLM"/>
    </source>
</evidence>
<dbReference type="Proteomes" id="UP001239445">
    <property type="component" value="Unassembled WGS sequence"/>
</dbReference>
<name>A0AAJ0B5I3_9PEZI</name>
<organism evidence="2 3">
    <name type="scientific">Echria macrotheca</name>
    <dbReference type="NCBI Taxonomy" id="438768"/>
    <lineage>
        <taxon>Eukaryota</taxon>
        <taxon>Fungi</taxon>
        <taxon>Dikarya</taxon>
        <taxon>Ascomycota</taxon>
        <taxon>Pezizomycotina</taxon>
        <taxon>Sordariomycetes</taxon>
        <taxon>Sordariomycetidae</taxon>
        <taxon>Sordariales</taxon>
        <taxon>Schizotheciaceae</taxon>
        <taxon>Echria</taxon>
    </lineage>
</organism>
<feature type="region of interest" description="Disordered" evidence="1">
    <location>
        <begin position="1"/>
        <end position="75"/>
    </location>
</feature>